<dbReference type="STRING" id="1249933.SAMN04489797_2816"/>
<protein>
    <recommendedName>
        <fullName evidence="3">Outer membrane protein beta-barrel domain-containing protein</fullName>
    </recommendedName>
</protein>
<sequence length="60" mass="6767">MFVGPSINYVFDVYNAKLKVRTDLGLAYIITSKLDLHIKYAIGFEEITPNGLTLDLGYKL</sequence>
<dbReference type="Proteomes" id="UP000198963">
    <property type="component" value="Chromosome I"/>
</dbReference>
<proteinExistence type="predicted"/>
<keyword evidence="2" id="KW-1185">Reference proteome</keyword>
<dbReference type="EMBL" id="LT629774">
    <property type="protein sequence ID" value="SDS94187.1"/>
    <property type="molecule type" value="Genomic_DNA"/>
</dbReference>
<evidence type="ECO:0000313" key="1">
    <source>
        <dbReference type="EMBL" id="SDS94187.1"/>
    </source>
</evidence>
<accession>A0A1H1WAB2</accession>
<gene>
    <name evidence="1" type="ORF">SAMN04489797_2816</name>
</gene>
<reference evidence="1 2" key="1">
    <citation type="submission" date="2016-10" db="EMBL/GenBank/DDBJ databases">
        <authorList>
            <person name="Varghese N."/>
            <person name="Submissions S."/>
        </authorList>
    </citation>
    <scope>NUCLEOTIDE SEQUENCE [LARGE SCALE GENOMIC DNA]</scope>
    <source>
        <strain evidence="1 2">RHA_55</strain>
    </source>
</reference>
<name>A0A1H1WAB2_9FLAO</name>
<evidence type="ECO:0000313" key="2">
    <source>
        <dbReference type="Proteomes" id="UP000198963"/>
    </source>
</evidence>
<evidence type="ECO:0008006" key="3">
    <source>
        <dbReference type="Google" id="ProtNLM"/>
    </source>
</evidence>
<organism evidence="1 2">
    <name type="scientific">Winogradskyella sediminis</name>
    <dbReference type="NCBI Taxonomy" id="1382466"/>
    <lineage>
        <taxon>Bacteria</taxon>
        <taxon>Pseudomonadati</taxon>
        <taxon>Bacteroidota</taxon>
        <taxon>Flavobacteriia</taxon>
        <taxon>Flavobacteriales</taxon>
        <taxon>Flavobacteriaceae</taxon>
        <taxon>Winogradskyella</taxon>
    </lineage>
</organism>
<dbReference type="AlphaFoldDB" id="A0A1H1WAB2"/>